<evidence type="ECO:0000313" key="4">
    <source>
        <dbReference type="EMBL" id="CAD7239228.1"/>
    </source>
</evidence>
<organism evidence="4">
    <name type="scientific">Cyprideis torosa</name>
    <dbReference type="NCBI Taxonomy" id="163714"/>
    <lineage>
        <taxon>Eukaryota</taxon>
        <taxon>Metazoa</taxon>
        <taxon>Ecdysozoa</taxon>
        <taxon>Arthropoda</taxon>
        <taxon>Crustacea</taxon>
        <taxon>Oligostraca</taxon>
        <taxon>Ostracoda</taxon>
        <taxon>Podocopa</taxon>
        <taxon>Podocopida</taxon>
        <taxon>Cytherocopina</taxon>
        <taxon>Cytheroidea</taxon>
        <taxon>Cytherideidae</taxon>
        <taxon>Cyprideis</taxon>
    </lineage>
</organism>
<evidence type="ECO:0000256" key="1">
    <source>
        <dbReference type="ARBA" id="ARBA00009759"/>
    </source>
</evidence>
<feature type="binding site" evidence="3">
    <location>
        <position position="50"/>
    </location>
    <ligand>
        <name>Mg(2+)</name>
        <dbReference type="ChEBI" id="CHEBI:18420"/>
        <label>1</label>
        <note>catalytic</note>
    </ligand>
</feature>
<keyword evidence="3" id="KW-0460">Magnesium</keyword>
<keyword evidence="3" id="KW-0479">Metal-binding</keyword>
<dbReference type="Gene3D" id="3.40.190.80">
    <property type="match status" value="1"/>
</dbReference>
<dbReference type="PANTHER" id="PTHR43028">
    <property type="entry name" value="3'(2'),5'-BISPHOSPHATE NUCLEOTIDASE 1"/>
    <property type="match status" value="1"/>
</dbReference>
<dbReference type="EC" id="3.1.3.7" evidence="2"/>
<proteinExistence type="inferred from homology"/>
<dbReference type="Gene3D" id="3.30.540.10">
    <property type="entry name" value="Fructose-1,6-Bisphosphatase, subunit A, domain 1"/>
    <property type="match status" value="2"/>
</dbReference>
<dbReference type="Pfam" id="PF00459">
    <property type="entry name" value="Inositol_P"/>
    <property type="match status" value="1"/>
</dbReference>
<name>A0A7R8WVY4_9CRUS</name>
<accession>A0A7R8WVY4</accession>
<dbReference type="PANTHER" id="PTHR43028:SF5">
    <property type="entry name" value="3'(2'),5'-BISPHOSPHATE NUCLEOTIDASE 1"/>
    <property type="match status" value="1"/>
</dbReference>
<gene>
    <name evidence="4" type="ORF">CTOB1V02_LOCUS17043</name>
</gene>
<dbReference type="AlphaFoldDB" id="A0A7R8WVY4"/>
<evidence type="ECO:0000256" key="2">
    <source>
        <dbReference type="ARBA" id="ARBA00012633"/>
    </source>
</evidence>
<sequence length="168" mass="18277">EAILEIYGKEDFNTEYKSDQSPVTAADLAADRVIYDFLSSAYPNEVIVTEERDPLDGTKEFVKRGGDFTVNIGYVKNGVPVFGMVYAPAIGRLFLTLGGEAFEELGALKKGAFGELNKIEVAKSDNNALNIVASKSHRDVATDEYINQYAVADFRSAGSSLKFCLVAT</sequence>
<feature type="binding site" evidence="3">
    <location>
        <position position="53"/>
    </location>
    <ligand>
        <name>Mg(2+)</name>
        <dbReference type="ChEBI" id="CHEBI:18420"/>
        <label>1</label>
        <note>catalytic</note>
    </ligand>
</feature>
<feature type="binding site" evidence="3">
    <location>
        <position position="56"/>
    </location>
    <ligand>
        <name>Mg(2+)</name>
        <dbReference type="ChEBI" id="CHEBI:18420"/>
        <label>1</label>
        <note>catalytic</note>
    </ligand>
</feature>
<dbReference type="CDD" id="cd01638">
    <property type="entry name" value="CysQ"/>
    <property type="match status" value="1"/>
</dbReference>
<dbReference type="OrthoDB" id="74460at2759"/>
<dbReference type="GO" id="GO:0008441">
    <property type="term" value="F:3'(2'),5'-bisphosphate nucleotidase activity"/>
    <property type="evidence" value="ECO:0007669"/>
    <property type="project" value="UniProtKB-EC"/>
</dbReference>
<dbReference type="InterPro" id="IPR050725">
    <property type="entry name" value="CysQ/Inositol_MonoPase"/>
</dbReference>
<protein>
    <recommendedName>
        <fullName evidence="2">3'(2'),5'-bisphosphate nucleotidase</fullName>
        <ecNumber evidence="2">3.1.3.7</ecNumber>
    </recommendedName>
</protein>
<feature type="non-terminal residue" evidence="4">
    <location>
        <position position="1"/>
    </location>
</feature>
<dbReference type="InterPro" id="IPR000760">
    <property type="entry name" value="Inositol_monophosphatase-like"/>
</dbReference>
<dbReference type="GO" id="GO:0000103">
    <property type="term" value="P:sulfate assimilation"/>
    <property type="evidence" value="ECO:0007669"/>
    <property type="project" value="TreeGrafter"/>
</dbReference>
<comment type="similarity">
    <text evidence="1">Belongs to the inositol monophosphatase superfamily.</text>
</comment>
<evidence type="ECO:0000256" key="3">
    <source>
        <dbReference type="PIRSR" id="PIRSR600760-2"/>
    </source>
</evidence>
<feature type="binding site" evidence="3">
    <location>
        <position position="55"/>
    </location>
    <ligand>
        <name>Mg(2+)</name>
        <dbReference type="ChEBI" id="CHEBI:18420"/>
        <label>1</label>
        <note>catalytic</note>
    </ligand>
</feature>
<reference evidence="4" key="1">
    <citation type="submission" date="2020-11" db="EMBL/GenBank/DDBJ databases">
        <authorList>
            <person name="Tran Van P."/>
        </authorList>
    </citation>
    <scope>NUCLEOTIDE SEQUENCE</scope>
</reference>
<dbReference type="SUPFAM" id="SSF56655">
    <property type="entry name" value="Carbohydrate phosphatase"/>
    <property type="match status" value="1"/>
</dbReference>
<dbReference type="GO" id="GO:0050427">
    <property type="term" value="P:3'-phosphoadenosine 5'-phosphosulfate metabolic process"/>
    <property type="evidence" value="ECO:0007669"/>
    <property type="project" value="TreeGrafter"/>
</dbReference>
<comment type="cofactor">
    <cofactor evidence="3">
        <name>Mg(2+)</name>
        <dbReference type="ChEBI" id="CHEBI:18420"/>
    </cofactor>
</comment>
<dbReference type="GO" id="GO:0046872">
    <property type="term" value="F:metal ion binding"/>
    <property type="evidence" value="ECO:0007669"/>
    <property type="project" value="UniProtKB-KW"/>
</dbReference>
<feature type="non-terminal residue" evidence="4">
    <location>
        <position position="168"/>
    </location>
</feature>
<dbReference type="EMBL" id="OB719243">
    <property type="protein sequence ID" value="CAD7239228.1"/>
    <property type="molecule type" value="Genomic_DNA"/>
</dbReference>